<protein>
    <submittedName>
        <fullName evidence="2">Uncharacterized protein</fullName>
    </submittedName>
</protein>
<feature type="compositionally biased region" description="Polar residues" evidence="1">
    <location>
        <begin position="1"/>
        <end position="14"/>
    </location>
</feature>
<organism evidence="2 3">
    <name type="scientific">Opisthorchis viverrini</name>
    <name type="common">Southeast Asian liver fluke</name>
    <dbReference type="NCBI Taxonomy" id="6198"/>
    <lineage>
        <taxon>Eukaryota</taxon>
        <taxon>Metazoa</taxon>
        <taxon>Spiralia</taxon>
        <taxon>Lophotrochozoa</taxon>
        <taxon>Platyhelminthes</taxon>
        <taxon>Trematoda</taxon>
        <taxon>Digenea</taxon>
        <taxon>Opisthorchiida</taxon>
        <taxon>Opisthorchiata</taxon>
        <taxon>Opisthorchiidae</taxon>
        <taxon>Opisthorchis</taxon>
    </lineage>
</organism>
<accession>A0A1S8X3Z0</accession>
<proteinExistence type="predicted"/>
<name>A0A1S8X3Z0_OPIVI</name>
<evidence type="ECO:0000313" key="2">
    <source>
        <dbReference type="EMBL" id="OON21439.1"/>
    </source>
</evidence>
<feature type="region of interest" description="Disordered" evidence="1">
    <location>
        <begin position="1"/>
        <end position="20"/>
    </location>
</feature>
<sequence length="20" mass="2215">MVKPLQSNSITNHSIFGRNA</sequence>
<reference evidence="2 3" key="1">
    <citation type="submission" date="2015-03" db="EMBL/GenBank/DDBJ databases">
        <title>Draft genome of the nematode, Opisthorchis viverrini.</title>
        <authorList>
            <person name="Mitreva M."/>
        </authorList>
    </citation>
    <scope>NUCLEOTIDE SEQUENCE [LARGE SCALE GENOMIC DNA]</scope>
    <source>
        <strain evidence="2">Khon Kaen</strain>
    </source>
</reference>
<keyword evidence="3" id="KW-1185">Reference proteome</keyword>
<gene>
    <name evidence="2" type="ORF">X801_02662</name>
</gene>
<dbReference type="EMBL" id="KV892130">
    <property type="protein sequence ID" value="OON21439.1"/>
    <property type="molecule type" value="Genomic_DNA"/>
</dbReference>
<dbReference type="AlphaFoldDB" id="A0A1S8X3Z0"/>
<dbReference type="Proteomes" id="UP000243686">
    <property type="component" value="Unassembled WGS sequence"/>
</dbReference>
<evidence type="ECO:0000256" key="1">
    <source>
        <dbReference type="SAM" id="MobiDB-lite"/>
    </source>
</evidence>
<evidence type="ECO:0000313" key="3">
    <source>
        <dbReference type="Proteomes" id="UP000243686"/>
    </source>
</evidence>